<organism evidence="1 2">
    <name type="scientific">Dioszegia hungarica</name>
    <dbReference type="NCBI Taxonomy" id="4972"/>
    <lineage>
        <taxon>Eukaryota</taxon>
        <taxon>Fungi</taxon>
        <taxon>Dikarya</taxon>
        <taxon>Basidiomycota</taxon>
        <taxon>Agaricomycotina</taxon>
        <taxon>Tremellomycetes</taxon>
        <taxon>Tremellales</taxon>
        <taxon>Bulleribasidiaceae</taxon>
        <taxon>Dioszegia</taxon>
    </lineage>
</organism>
<evidence type="ECO:0000313" key="1">
    <source>
        <dbReference type="EMBL" id="KAI9633878.1"/>
    </source>
</evidence>
<reference evidence="1" key="1">
    <citation type="journal article" date="2022" name="G3 (Bethesda)">
        <title>High quality genome of the basidiomycete yeast Dioszegia hungarica PDD-24b-2 isolated from cloud water.</title>
        <authorList>
            <person name="Jarrige D."/>
            <person name="Haridas S."/>
            <person name="Bleykasten-Grosshans C."/>
            <person name="Joly M."/>
            <person name="Nadalig T."/>
            <person name="Sancelme M."/>
            <person name="Vuilleumier S."/>
            <person name="Grigoriev I.V."/>
            <person name="Amato P."/>
            <person name="Bringel F."/>
        </authorList>
    </citation>
    <scope>NUCLEOTIDE SEQUENCE</scope>
    <source>
        <strain evidence="1">PDD-24b-2</strain>
    </source>
</reference>
<name>A0AA38H496_9TREE</name>
<proteinExistence type="predicted"/>
<gene>
    <name evidence="1" type="ORF">MKK02DRAFT_28628</name>
</gene>
<comment type="caution">
    <text evidence="1">The sequence shown here is derived from an EMBL/GenBank/DDBJ whole genome shotgun (WGS) entry which is preliminary data.</text>
</comment>
<dbReference type="Gene3D" id="3.40.630.30">
    <property type="match status" value="1"/>
</dbReference>
<protein>
    <submittedName>
        <fullName evidence="1">Uncharacterized protein</fullName>
    </submittedName>
</protein>
<dbReference type="AlphaFoldDB" id="A0AA38H496"/>
<dbReference type="RefSeq" id="XP_052943655.1">
    <property type="nucleotide sequence ID" value="XM_053087607.1"/>
</dbReference>
<accession>A0AA38H496</accession>
<dbReference type="SUPFAM" id="SSF55729">
    <property type="entry name" value="Acyl-CoA N-acyltransferases (Nat)"/>
    <property type="match status" value="1"/>
</dbReference>
<dbReference type="GeneID" id="77726812"/>
<dbReference type="EMBL" id="JAKWFO010000008">
    <property type="protein sequence ID" value="KAI9633878.1"/>
    <property type="molecule type" value="Genomic_DNA"/>
</dbReference>
<dbReference type="Proteomes" id="UP001164286">
    <property type="component" value="Unassembled WGS sequence"/>
</dbReference>
<sequence>MSHSLPSIDFSPTLADGSKVYFYPLTNEDDVQWIIDTIATDTVLFPGVAPQHAETHETRAEETLASMSRRKSIEKTAIASRIQARNLRGFVAKTGTSRAPIGFVTYTIAPRSQIDKPGSTACMLNSFFVSESARRQYIGLFLGEEVLGAVHMGDTGDTLDVEGVSSKAEGAAELFEKMGFLKTREVIEENGDAQQSLILTWFRPEPESAEGFGVRYDGNDTRYVGDGMTTLKRGVRVDAL</sequence>
<evidence type="ECO:0000313" key="2">
    <source>
        <dbReference type="Proteomes" id="UP001164286"/>
    </source>
</evidence>
<dbReference type="InterPro" id="IPR016181">
    <property type="entry name" value="Acyl_CoA_acyltransferase"/>
</dbReference>
<keyword evidence="2" id="KW-1185">Reference proteome</keyword>